<feature type="transmembrane region" description="Helical" evidence="5">
    <location>
        <begin position="250"/>
        <end position="273"/>
    </location>
</feature>
<feature type="transmembrane region" description="Helical" evidence="5">
    <location>
        <begin position="421"/>
        <end position="439"/>
    </location>
</feature>
<feature type="transmembrane region" description="Helical" evidence="5">
    <location>
        <begin position="192"/>
        <end position="211"/>
    </location>
</feature>
<dbReference type="InterPro" id="IPR011701">
    <property type="entry name" value="MFS"/>
</dbReference>
<evidence type="ECO:0000259" key="6">
    <source>
        <dbReference type="PROSITE" id="PS50850"/>
    </source>
</evidence>
<name>A0A4Y9YBW3_9APHY</name>
<keyword evidence="2 5" id="KW-0812">Transmembrane</keyword>
<dbReference type="PROSITE" id="PS50850">
    <property type="entry name" value="MFS"/>
    <property type="match status" value="1"/>
</dbReference>
<feature type="transmembrane region" description="Helical" evidence="5">
    <location>
        <begin position="71"/>
        <end position="91"/>
    </location>
</feature>
<dbReference type="AlphaFoldDB" id="A0A4Y9YBW3"/>
<proteinExistence type="predicted"/>
<feature type="transmembrane region" description="Helical" evidence="5">
    <location>
        <begin position="36"/>
        <end position="59"/>
    </location>
</feature>
<feature type="transmembrane region" description="Helical" evidence="5">
    <location>
        <begin position="103"/>
        <end position="126"/>
    </location>
</feature>
<dbReference type="GO" id="GO:0005886">
    <property type="term" value="C:plasma membrane"/>
    <property type="evidence" value="ECO:0007669"/>
    <property type="project" value="TreeGrafter"/>
</dbReference>
<keyword evidence="3 5" id="KW-1133">Transmembrane helix</keyword>
<organism evidence="7 8">
    <name type="scientific">Rhodofomes roseus</name>
    <dbReference type="NCBI Taxonomy" id="34475"/>
    <lineage>
        <taxon>Eukaryota</taxon>
        <taxon>Fungi</taxon>
        <taxon>Dikarya</taxon>
        <taxon>Basidiomycota</taxon>
        <taxon>Agaricomycotina</taxon>
        <taxon>Agaricomycetes</taxon>
        <taxon>Polyporales</taxon>
        <taxon>Rhodofomes</taxon>
    </lineage>
</organism>
<feature type="transmembrane region" description="Helical" evidence="5">
    <location>
        <begin position="165"/>
        <end position="186"/>
    </location>
</feature>
<evidence type="ECO:0000313" key="7">
    <source>
        <dbReference type="EMBL" id="TFY58349.1"/>
    </source>
</evidence>
<dbReference type="STRING" id="34475.A0A4Y9YBW3"/>
<dbReference type="InterPro" id="IPR036259">
    <property type="entry name" value="MFS_trans_sf"/>
</dbReference>
<evidence type="ECO:0000256" key="3">
    <source>
        <dbReference type="ARBA" id="ARBA00022989"/>
    </source>
</evidence>
<dbReference type="Gene3D" id="1.20.1720.10">
    <property type="entry name" value="Multidrug resistance protein D"/>
    <property type="match status" value="1"/>
</dbReference>
<dbReference type="PANTHER" id="PTHR23502">
    <property type="entry name" value="MAJOR FACILITATOR SUPERFAMILY"/>
    <property type="match status" value="1"/>
</dbReference>
<gene>
    <name evidence="7" type="ORF">EVJ58_g6472</name>
</gene>
<accession>A0A4Y9YBW3</accession>
<evidence type="ECO:0000256" key="5">
    <source>
        <dbReference type="SAM" id="Phobius"/>
    </source>
</evidence>
<dbReference type="Pfam" id="PF07690">
    <property type="entry name" value="MFS_1"/>
    <property type="match status" value="1"/>
</dbReference>
<reference evidence="7 8" key="1">
    <citation type="submission" date="2019-01" db="EMBL/GenBank/DDBJ databases">
        <title>Genome sequencing of the rare red list fungi Fomitopsis rosea.</title>
        <authorList>
            <person name="Buettner E."/>
            <person name="Kellner H."/>
        </authorList>
    </citation>
    <scope>NUCLEOTIDE SEQUENCE [LARGE SCALE GENOMIC DNA]</scope>
    <source>
        <strain evidence="7 8">DSM 105464</strain>
    </source>
</reference>
<feature type="transmembrane region" description="Helical" evidence="5">
    <location>
        <begin position="360"/>
        <end position="378"/>
    </location>
</feature>
<evidence type="ECO:0000313" key="8">
    <source>
        <dbReference type="Proteomes" id="UP000298390"/>
    </source>
</evidence>
<evidence type="ECO:0000256" key="2">
    <source>
        <dbReference type="ARBA" id="ARBA00022692"/>
    </source>
</evidence>
<sequence length="486" mass="52138">MTNQLLSEEAPLLAPPKPADAHAALYSRFSPARKRIILALVSCAGIVPLLVTGSFVPAIPQLVADMQSTPSVISLTINIAMFSVAFGNLIWAAYSGFYGRRPIYLYSLPTLCIGSIGVAASTSIAQLLAWRVVQALGCSSGMSVGAAVVGDLYALEERGSAMGIFYGAALIGPAIAPLLGGLAVHFASWRALHIIFALLSVFMFVIMYCFLPETSHPGTRGADHKFGDEKWRWHWLNPLKSLTLLRAPNLLVVTLATTVVLLTDFVMSIPIAYTLGKRYNITNEALVGLLFLPVGIGNIIGAPLAGRLSDVTVVQWRAKRKGVWVPEDRLRASLLGAILAPASTLACGLLTEFVPGKLGIALNVFALFVNGIGVRIVAAPREFDAEVTDVWKQVDLVLSPASAYNVDVLHSRSAEIMSASGALRAMLMAIITTGILPSLERFGLVWTNLAATILGWSGLLMLLLTIRYGDRMRASVNIKWSTARDN</sequence>
<feature type="transmembrane region" description="Helical" evidence="5">
    <location>
        <begin position="330"/>
        <end position="354"/>
    </location>
</feature>
<feature type="transmembrane region" description="Helical" evidence="5">
    <location>
        <begin position="132"/>
        <end position="153"/>
    </location>
</feature>
<feature type="transmembrane region" description="Helical" evidence="5">
    <location>
        <begin position="445"/>
        <end position="466"/>
    </location>
</feature>
<dbReference type="SUPFAM" id="SSF103473">
    <property type="entry name" value="MFS general substrate transporter"/>
    <property type="match status" value="1"/>
</dbReference>
<keyword evidence="4 5" id="KW-0472">Membrane</keyword>
<comment type="subcellular location">
    <subcellularLocation>
        <location evidence="1">Membrane</location>
        <topology evidence="1">Multi-pass membrane protein</topology>
    </subcellularLocation>
</comment>
<feature type="transmembrane region" description="Helical" evidence="5">
    <location>
        <begin position="285"/>
        <end position="309"/>
    </location>
</feature>
<protein>
    <recommendedName>
        <fullName evidence="6">Major facilitator superfamily (MFS) profile domain-containing protein</fullName>
    </recommendedName>
</protein>
<evidence type="ECO:0000256" key="4">
    <source>
        <dbReference type="ARBA" id="ARBA00023136"/>
    </source>
</evidence>
<dbReference type="PANTHER" id="PTHR23502:SF64">
    <property type="entry name" value="TRANSPORTER, PUTATIVE (AFU_ORTHOLOGUE AFUA_3G11760)-RELATED"/>
    <property type="match status" value="1"/>
</dbReference>
<comment type="caution">
    <text evidence="7">The sequence shown here is derived from an EMBL/GenBank/DDBJ whole genome shotgun (WGS) entry which is preliminary data.</text>
</comment>
<feature type="domain" description="Major facilitator superfamily (MFS) profile" evidence="6">
    <location>
        <begin position="37"/>
        <end position="486"/>
    </location>
</feature>
<dbReference type="EMBL" id="SEKV01000366">
    <property type="protein sequence ID" value="TFY58349.1"/>
    <property type="molecule type" value="Genomic_DNA"/>
</dbReference>
<dbReference type="Proteomes" id="UP000298390">
    <property type="component" value="Unassembled WGS sequence"/>
</dbReference>
<dbReference type="InterPro" id="IPR020846">
    <property type="entry name" value="MFS_dom"/>
</dbReference>
<evidence type="ECO:0000256" key="1">
    <source>
        <dbReference type="ARBA" id="ARBA00004141"/>
    </source>
</evidence>
<dbReference type="GO" id="GO:0022857">
    <property type="term" value="F:transmembrane transporter activity"/>
    <property type="evidence" value="ECO:0007669"/>
    <property type="project" value="InterPro"/>
</dbReference>